<evidence type="ECO:0000259" key="5">
    <source>
        <dbReference type="PROSITE" id="PS50103"/>
    </source>
</evidence>
<feature type="domain" description="C3H1-type" evidence="5">
    <location>
        <begin position="51"/>
        <end position="79"/>
    </location>
</feature>
<feature type="non-terminal residue" evidence="6">
    <location>
        <position position="1"/>
    </location>
</feature>
<dbReference type="InterPro" id="IPR000571">
    <property type="entry name" value="Znf_CCCH"/>
</dbReference>
<name>A0ABN9YGB8_9DINO</name>
<feature type="zinc finger region" description="C3H1-type" evidence="4">
    <location>
        <begin position="51"/>
        <end position="79"/>
    </location>
</feature>
<evidence type="ECO:0000256" key="2">
    <source>
        <dbReference type="ARBA" id="ARBA00022771"/>
    </source>
</evidence>
<evidence type="ECO:0000313" key="7">
    <source>
        <dbReference type="Proteomes" id="UP001189429"/>
    </source>
</evidence>
<feature type="non-terminal residue" evidence="6">
    <location>
        <position position="104"/>
    </location>
</feature>
<evidence type="ECO:0000256" key="3">
    <source>
        <dbReference type="ARBA" id="ARBA00022833"/>
    </source>
</evidence>
<dbReference type="Proteomes" id="UP001189429">
    <property type="component" value="Unassembled WGS sequence"/>
</dbReference>
<keyword evidence="2 4" id="KW-0863">Zinc-finger</keyword>
<dbReference type="Pfam" id="PF00642">
    <property type="entry name" value="zf-CCCH"/>
    <property type="match status" value="1"/>
</dbReference>
<keyword evidence="7" id="KW-1185">Reference proteome</keyword>
<dbReference type="EMBL" id="CAUYUJ010022489">
    <property type="protein sequence ID" value="CAK0910912.1"/>
    <property type="molecule type" value="Genomic_DNA"/>
</dbReference>
<keyword evidence="3 4" id="KW-0862">Zinc</keyword>
<evidence type="ECO:0000313" key="6">
    <source>
        <dbReference type="EMBL" id="CAK0910912.1"/>
    </source>
</evidence>
<dbReference type="SUPFAM" id="SSF90229">
    <property type="entry name" value="CCCH zinc finger"/>
    <property type="match status" value="1"/>
</dbReference>
<accession>A0ABN9YGB8</accession>
<organism evidence="6 7">
    <name type="scientific">Prorocentrum cordatum</name>
    <dbReference type="NCBI Taxonomy" id="2364126"/>
    <lineage>
        <taxon>Eukaryota</taxon>
        <taxon>Sar</taxon>
        <taxon>Alveolata</taxon>
        <taxon>Dinophyceae</taxon>
        <taxon>Prorocentrales</taxon>
        <taxon>Prorocentraceae</taxon>
        <taxon>Prorocentrum</taxon>
    </lineage>
</organism>
<reference evidence="6" key="1">
    <citation type="submission" date="2023-10" db="EMBL/GenBank/DDBJ databases">
        <authorList>
            <person name="Chen Y."/>
            <person name="Shah S."/>
            <person name="Dougan E. K."/>
            <person name="Thang M."/>
            <person name="Chan C."/>
        </authorList>
    </citation>
    <scope>NUCLEOTIDE SEQUENCE [LARGE SCALE GENOMIC DNA]</scope>
</reference>
<dbReference type="InterPro" id="IPR036855">
    <property type="entry name" value="Znf_CCCH_sf"/>
</dbReference>
<proteinExistence type="predicted"/>
<evidence type="ECO:0000256" key="1">
    <source>
        <dbReference type="ARBA" id="ARBA00022723"/>
    </source>
</evidence>
<sequence>SCWDQTAVPSRSSDGVMAVPPMAMPPGAWYNAPGAAVYQQQQPAGRFAGHFMPHRLCHHFTNQGWCRKEEACTFAHGPTELHPRAAATAGLPQQMAVAPVVAKA</sequence>
<keyword evidence="1 4" id="KW-0479">Metal-binding</keyword>
<gene>
    <name evidence="6" type="ORF">PCOR1329_LOCUS84954</name>
</gene>
<evidence type="ECO:0000256" key="4">
    <source>
        <dbReference type="PROSITE-ProRule" id="PRU00723"/>
    </source>
</evidence>
<dbReference type="PROSITE" id="PS50103">
    <property type="entry name" value="ZF_C3H1"/>
    <property type="match status" value="1"/>
</dbReference>
<protein>
    <recommendedName>
        <fullName evidence="5">C3H1-type domain-containing protein</fullName>
    </recommendedName>
</protein>
<comment type="caution">
    <text evidence="6">The sequence shown here is derived from an EMBL/GenBank/DDBJ whole genome shotgun (WGS) entry which is preliminary data.</text>
</comment>
<dbReference type="Gene3D" id="4.10.1000.10">
    <property type="entry name" value="Zinc finger, CCCH-type"/>
    <property type="match status" value="1"/>
</dbReference>